<dbReference type="Proteomes" id="UP001162060">
    <property type="component" value="Unassembled WGS sequence"/>
</dbReference>
<sequence length="96" mass="11345">MEKDVALDLRECASDCVSLCTRLCMPNDRRDRVVARLARRNVTKEQTKTSCGHVRASRRDRDMQLTLTFELGERSSWFRRTQRLRNCVFFRCCVDV</sequence>
<protein>
    <submittedName>
        <fullName evidence="1">Uncharacterized protein</fullName>
    </submittedName>
</protein>
<proteinExistence type="predicted"/>
<dbReference type="EMBL" id="CAKLBY020000166">
    <property type="protein sequence ID" value="CAK7930311.1"/>
    <property type="molecule type" value="Genomic_DNA"/>
</dbReference>
<evidence type="ECO:0000313" key="2">
    <source>
        <dbReference type="Proteomes" id="UP001162060"/>
    </source>
</evidence>
<organism evidence="1 2">
    <name type="scientific">Peronospora matthiolae</name>
    <dbReference type="NCBI Taxonomy" id="2874970"/>
    <lineage>
        <taxon>Eukaryota</taxon>
        <taxon>Sar</taxon>
        <taxon>Stramenopiles</taxon>
        <taxon>Oomycota</taxon>
        <taxon>Peronosporomycetes</taxon>
        <taxon>Peronosporales</taxon>
        <taxon>Peronosporaceae</taxon>
        <taxon>Peronospora</taxon>
    </lineage>
</organism>
<gene>
    <name evidence="1" type="ORF">PM001_LOCUS15461</name>
</gene>
<reference evidence="1" key="1">
    <citation type="submission" date="2024-01" db="EMBL/GenBank/DDBJ databases">
        <authorList>
            <person name="Webb A."/>
        </authorList>
    </citation>
    <scope>NUCLEOTIDE SEQUENCE</scope>
    <source>
        <strain evidence="1">Pm1</strain>
    </source>
</reference>
<name>A0AAV1U8C4_9STRA</name>
<dbReference type="AlphaFoldDB" id="A0AAV1U8C4"/>
<accession>A0AAV1U8C4</accession>
<evidence type="ECO:0000313" key="1">
    <source>
        <dbReference type="EMBL" id="CAK7930311.1"/>
    </source>
</evidence>
<comment type="caution">
    <text evidence="1">The sequence shown here is derived from an EMBL/GenBank/DDBJ whole genome shotgun (WGS) entry which is preliminary data.</text>
</comment>